<keyword evidence="4" id="KW-1185">Reference proteome</keyword>
<dbReference type="GeneID" id="80817408"/>
<feature type="transmembrane region" description="Helical" evidence="1">
    <location>
        <begin position="137"/>
        <end position="156"/>
    </location>
</feature>
<dbReference type="AlphaFoldDB" id="A0A975W859"/>
<feature type="transmembrane region" description="Helical" evidence="1">
    <location>
        <begin position="66"/>
        <end position="85"/>
    </location>
</feature>
<dbReference type="Proteomes" id="UP000182932">
    <property type="component" value="Unassembled WGS sequence"/>
</dbReference>
<keyword evidence="1" id="KW-0472">Membrane</keyword>
<evidence type="ECO:0000256" key="1">
    <source>
        <dbReference type="SAM" id="Phobius"/>
    </source>
</evidence>
<gene>
    <name evidence="3" type="ORF">SAMN04487940_10347</name>
</gene>
<proteinExistence type="predicted"/>
<evidence type="ECO:0000313" key="4">
    <source>
        <dbReference type="Proteomes" id="UP000182932"/>
    </source>
</evidence>
<comment type="caution">
    <text evidence="3">The sequence shown here is derived from an EMBL/GenBank/DDBJ whole genome shotgun (WGS) entry which is preliminary data.</text>
</comment>
<keyword evidence="1" id="KW-1133">Transmembrane helix</keyword>
<dbReference type="RefSeq" id="WP_048531443.1">
    <property type="nucleotide sequence ID" value="NZ_CATLQZ010000040.1"/>
</dbReference>
<feature type="transmembrane region" description="Helical" evidence="1">
    <location>
        <begin position="37"/>
        <end position="59"/>
    </location>
</feature>
<dbReference type="EMBL" id="FNYY01000003">
    <property type="protein sequence ID" value="SEJ04366.1"/>
    <property type="molecule type" value="Genomic_DNA"/>
</dbReference>
<sequence>MPKKTAEDNVDQLLDPIAQTPGYDDTETNVGIWGHPIHAMSVAFPVALTFCTFGADALYWWSGELFWARAAVWAAGTAFLFGLAAGATGTAELLLVPGIRARAPAWTHFVIAVMLLSLLGLNWGYRMQGYEAAILPYGILLSGVNVLVVMVTGWHGGKLVFDYRLGTSKGSG</sequence>
<evidence type="ECO:0000259" key="2">
    <source>
        <dbReference type="Pfam" id="PF09990"/>
    </source>
</evidence>
<dbReference type="Pfam" id="PF09990">
    <property type="entry name" value="DUF2231"/>
    <property type="match status" value="1"/>
</dbReference>
<keyword evidence="1" id="KW-0812">Transmembrane</keyword>
<reference evidence="3 4" key="1">
    <citation type="submission" date="2016-10" db="EMBL/GenBank/DDBJ databases">
        <authorList>
            <person name="Varghese N."/>
            <person name="Submissions S."/>
        </authorList>
    </citation>
    <scope>NUCLEOTIDE SEQUENCE [LARGE SCALE GENOMIC DNA]</scope>
    <source>
        <strain evidence="3 4">FF3</strain>
    </source>
</reference>
<dbReference type="InterPro" id="IPR019251">
    <property type="entry name" value="DUF2231_TM"/>
</dbReference>
<feature type="domain" description="DUF2231" evidence="2">
    <location>
        <begin position="34"/>
        <end position="168"/>
    </location>
</feature>
<name>A0A975W859_9RHOB</name>
<organism evidence="3 4">
    <name type="scientific">Marinovum algicola</name>
    <dbReference type="NCBI Taxonomy" id="42444"/>
    <lineage>
        <taxon>Bacteria</taxon>
        <taxon>Pseudomonadati</taxon>
        <taxon>Pseudomonadota</taxon>
        <taxon>Alphaproteobacteria</taxon>
        <taxon>Rhodobacterales</taxon>
        <taxon>Roseobacteraceae</taxon>
        <taxon>Marinovum</taxon>
    </lineage>
</organism>
<evidence type="ECO:0000313" key="3">
    <source>
        <dbReference type="EMBL" id="SEJ04366.1"/>
    </source>
</evidence>
<protein>
    <submittedName>
        <fullName evidence="3">Uncharacterized membrane protein</fullName>
    </submittedName>
</protein>
<feature type="transmembrane region" description="Helical" evidence="1">
    <location>
        <begin position="105"/>
        <end position="125"/>
    </location>
</feature>
<accession>A0A975W859</accession>